<comment type="similarity">
    <text evidence="3">Belongs to the type-B carboxylesterase/lipase family.</text>
</comment>
<evidence type="ECO:0000313" key="6">
    <source>
        <dbReference type="EMBL" id="CAG7725377.1"/>
    </source>
</evidence>
<keyword evidence="3" id="KW-0378">Hydrolase</keyword>
<evidence type="ECO:0000256" key="3">
    <source>
        <dbReference type="RuleBase" id="RU361235"/>
    </source>
</evidence>
<evidence type="ECO:0000259" key="5">
    <source>
        <dbReference type="Pfam" id="PF00135"/>
    </source>
</evidence>
<dbReference type="OrthoDB" id="19653at2759"/>
<dbReference type="InterPro" id="IPR050309">
    <property type="entry name" value="Type-B_Carboxylest/Lipase"/>
</dbReference>
<dbReference type="PROSITE" id="PS00941">
    <property type="entry name" value="CARBOXYLESTERASE_B_2"/>
    <property type="match status" value="1"/>
</dbReference>
<dbReference type="EMBL" id="CAJVCH010120996">
    <property type="protein sequence ID" value="CAG7725377.1"/>
    <property type="molecule type" value="Genomic_DNA"/>
</dbReference>
<keyword evidence="2" id="KW-0325">Glycoprotein</keyword>
<keyword evidence="7" id="KW-1185">Reference proteome</keyword>
<evidence type="ECO:0000256" key="2">
    <source>
        <dbReference type="ARBA" id="ARBA00023180"/>
    </source>
</evidence>
<protein>
    <recommendedName>
        <fullName evidence="3">Carboxylic ester hydrolase</fullName>
        <ecNumber evidence="3">3.1.1.-</ecNumber>
    </recommendedName>
</protein>
<keyword evidence="4" id="KW-0812">Transmembrane</keyword>
<dbReference type="Pfam" id="PF00135">
    <property type="entry name" value="COesterase"/>
    <property type="match status" value="1"/>
</dbReference>
<gene>
    <name evidence="6" type="ORF">AFUS01_LOCUS14334</name>
</gene>
<keyword evidence="1" id="KW-0719">Serine esterase</keyword>
<evidence type="ECO:0000256" key="4">
    <source>
        <dbReference type="SAM" id="Phobius"/>
    </source>
</evidence>
<feature type="domain" description="Carboxylesterase type B" evidence="5">
    <location>
        <begin position="33"/>
        <end position="571"/>
    </location>
</feature>
<dbReference type="PANTHER" id="PTHR11559">
    <property type="entry name" value="CARBOXYLESTERASE"/>
    <property type="match status" value="1"/>
</dbReference>
<dbReference type="Proteomes" id="UP000708208">
    <property type="component" value="Unassembled WGS sequence"/>
</dbReference>
<organism evidence="6 7">
    <name type="scientific">Allacma fusca</name>
    <dbReference type="NCBI Taxonomy" id="39272"/>
    <lineage>
        <taxon>Eukaryota</taxon>
        <taxon>Metazoa</taxon>
        <taxon>Ecdysozoa</taxon>
        <taxon>Arthropoda</taxon>
        <taxon>Hexapoda</taxon>
        <taxon>Collembola</taxon>
        <taxon>Symphypleona</taxon>
        <taxon>Sminthuridae</taxon>
        <taxon>Allacma</taxon>
    </lineage>
</organism>
<feature type="transmembrane region" description="Helical" evidence="4">
    <location>
        <begin position="7"/>
        <end position="25"/>
    </location>
</feature>
<dbReference type="InterPro" id="IPR019819">
    <property type="entry name" value="Carboxylesterase_B_CS"/>
</dbReference>
<comment type="caution">
    <text evidence="6">The sequence shown here is derived from an EMBL/GenBank/DDBJ whole genome shotgun (WGS) entry which is preliminary data.</text>
</comment>
<reference evidence="6" key="1">
    <citation type="submission" date="2021-06" db="EMBL/GenBank/DDBJ databases">
        <authorList>
            <person name="Hodson N. C."/>
            <person name="Mongue J. A."/>
            <person name="Jaron S. K."/>
        </authorList>
    </citation>
    <scope>NUCLEOTIDE SEQUENCE</scope>
</reference>
<feature type="non-terminal residue" evidence="6">
    <location>
        <position position="1"/>
    </location>
</feature>
<accession>A0A8J2JQM8</accession>
<dbReference type="InterPro" id="IPR019826">
    <property type="entry name" value="Carboxylesterase_B_AS"/>
</dbReference>
<proteinExistence type="inferred from homology"/>
<dbReference type="EC" id="3.1.1.-" evidence="3"/>
<evidence type="ECO:0000256" key="1">
    <source>
        <dbReference type="ARBA" id="ARBA00022487"/>
    </source>
</evidence>
<sequence>MQLKHRYSCLWLFILIISYGIHFIVNYRQYSDLVETANGKVRGFLSKSRAGRIFTEFRGIPYARPPLGELRFQSPQPIDNWTDVYTADKGGIECIQIEIAFTFRIVGQEDCLYLNVFTPKILQDNDFEPLLPVIVFIHGGGFISGSTKDYGGNYFMDEDVIVVTINYRLGALGFLNTGDGSARGNMGLKDQQLALRWVQQNIKQFGGDPNKVNLMGESAGAASVHLHLLSSKSRGLFQKATMLSGNAYAFWAKAYRPVEQSQKLGRTFGCNLNSTATIVECLRTVDSIKLVGVHRPNRFPMVDPIETYGPSVEAIVDGDTFMSESPEKVMADKRFAKVPVMAGINRGEGLVYAARIIQDGDRAEKLRHVKEWYSTLPRLLALDNLKKEDARKLTQFYFNNTGTESFDPVRQIENITNLYSDRMFNYYHQRLLTDIQSGWSKGKAPLYSYYYTYEGFFSVFKTMMKIPSHKVLPAEFHLVSNFLGEYLMEAVFGKKRYESLPSPCHGDEMALLFDLGYFFTITQSSKDFNFSVSLIKMIVEFTTGKGEGMKFHGVTWPPYYSDYPLSTMRVDVQNS</sequence>
<dbReference type="GO" id="GO:0052689">
    <property type="term" value="F:carboxylic ester hydrolase activity"/>
    <property type="evidence" value="ECO:0007669"/>
    <property type="project" value="UniProtKB-KW"/>
</dbReference>
<evidence type="ECO:0000313" key="7">
    <source>
        <dbReference type="Proteomes" id="UP000708208"/>
    </source>
</evidence>
<keyword evidence="4" id="KW-1133">Transmembrane helix</keyword>
<name>A0A8J2JQM8_9HEXA</name>
<dbReference type="InterPro" id="IPR002018">
    <property type="entry name" value="CarbesteraseB"/>
</dbReference>
<dbReference type="AlphaFoldDB" id="A0A8J2JQM8"/>
<keyword evidence="4" id="KW-0472">Membrane</keyword>
<dbReference type="PROSITE" id="PS00122">
    <property type="entry name" value="CARBOXYLESTERASE_B_1"/>
    <property type="match status" value="1"/>
</dbReference>